<keyword evidence="5" id="KW-0808">Transferase</keyword>
<evidence type="ECO:0000256" key="6">
    <source>
        <dbReference type="ARBA" id="ARBA00022777"/>
    </source>
</evidence>
<evidence type="ECO:0000259" key="9">
    <source>
        <dbReference type="PROSITE" id="PS50885"/>
    </source>
</evidence>
<dbReference type="EC" id="2.7.13.3" evidence="3"/>
<dbReference type="InterPro" id="IPR003661">
    <property type="entry name" value="HisK_dim/P_dom"/>
</dbReference>
<keyword evidence="6 10" id="KW-0418">Kinase</keyword>
<keyword evidence="11" id="KW-1185">Reference proteome</keyword>
<feature type="domain" description="HAMP" evidence="9">
    <location>
        <begin position="204"/>
        <end position="256"/>
    </location>
</feature>
<organism evidence="10 11">
    <name type="scientific">Azospira restricta</name>
    <dbReference type="NCBI Taxonomy" id="404405"/>
    <lineage>
        <taxon>Bacteria</taxon>
        <taxon>Pseudomonadati</taxon>
        <taxon>Pseudomonadota</taxon>
        <taxon>Betaproteobacteria</taxon>
        <taxon>Rhodocyclales</taxon>
        <taxon>Rhodocyclaceae</taxon>
        <taxon>Azospira</taxon>
    </lineage>
</organism>
<feature type="domain" description="Histidine kinase" evidence="8">
    <location>
        <begin position="280"/>
        <end position="497"/>
    </location>
</feature>
<dbReference type="KEGG" id="ares:IWH25_11625"/>
<evidence type="ECO:0000259" key="8">
    <source>
        <dbReference type="PROSITE" id="PS50109"/>
    </source>
</evidence>
<keyword evidence="7" id="KW-1133">Transmembrane helix</keyword>
<dbReference type="SMART" id="SM00388">
    <property type="entry name" value="HisKA"/>
    <property type="match status" value="1"/>
</dbReference>
<reference evidence="10" key="1">
    <citation type="submission" date="2020-11" db="EMBL/GenBank/DDBJ databases">
        <title>Azospira restricta DSM 18626 genome sequence.</title>
        <authorList>
            <person name="Moe W.M."/>
        </authorList>
    </citation>
    <scope>NUCLEOTIDE SEQUENCE</scope>
    <source>
        <strain evidence="10">DSM 18626</strain>
    </source>
</reference>
<dbReference type="PRINTS" id="PR00344">
    <property type="entry name" value="BCTRLSENSOR"/>
</dbReference>
<evidence type="ECO:0000256" key="4">
    <source>
        <dbReference type="ARBA" id="ARBA00022553"/>
    </source>
</evidence>
<evidence type="ECO:0000256" key="1">
    <source>
        <dbReference type="ARBA" id="ARBA00000085"/>
    </source>
</evidence>
<dbReference type="Pfam" id="PF00512">
    <property type="entry name" value="HisKA"/>
    <property type="match status" value="1"/>
</dbReference>
<dbReference type="EMBL" id="CP064781">
    <property type="protein sequence ID" value="QRJ62434.1"/>
    <property type="molecule type" value="Genomic_DNA"/>
</dbReference>
<sequence length="501" mass="55039">MVAGQDKPGSAEQYPIRGTSLRRKGMWTVVVLLIYFAGVMAVISYERTILVESVAELEEIHGLEQRQVALNMTVSRAVLAVNENYFAPNIEESAKVLVLEVEAVLSGLTRLLPHYPFLADGVAALNRGIEELSTSPSRAAIADLRGGMHRLVIDLDTVTNDINNRSQRLLYRYRSTFDRLTMEWTAFVVIGLTVLGGLIMFFFRRLAEDIGVARERAVAIVRGYRGEPLKVQRDDELGSLMSAINDMQRDLRHHESEIEVARQQQFHKEKMAAVGSLAAAVAHEINNPLSAIVGIAQAIDEECQKEDCAQYRSVCHPEMILDQAKRVMHITRQISEFSVPQSPDPELIDLNGLIRSTCNFVAFDRRFRLLELKMDLEPALPAVYAVADQLVQVAMNLLINAADALQGRTDPLPKIEVSTAVKDGMVLLSVRDNGTGIAPEVIDQVFNERFTTKGPGKGSGLGLFLCRELIRGAGGEITLNSEVGTGTLVTVSLPVPAALGA</sequence>
<evidence type="ECO:0000256" key="3">
    <source>
        <dbReference type="ARBA" id="ARBA00012438"/>
    </source>
</evidence>
<evidence type="ECO:0000313" key="10">
    <source>
        <dbReference type="EMBL" id="QRJ62434.1"/>
    </source>
</evidence>
<dbReference type="InterPro" id="IPR036890">
    <property type="entry name" value="HATPase_C_sf"/>
</dbReference>
<proteinExistence type="predicted"/>
<dbReference type="SUPFAM" id="SSF55874">
    <property type="entry name" value="ATPase domain of HSP90 chaperone/DNA topoisomerase II/histidine kinase"/>
    <property type="match status" value="1"/>
</dbReference>
<dbReference type="InterPro" id="IPR004358">
    <property type="entry name" value="Sig_transdc_His_kin-like_C"/>
</dbReference>
<keyword evidence="4" id="KW-0597">Phosphoprotein</keyword>
<dbReference type="InterPro" id="IPR036097">
    <property type="entry name" value="HisK_dim/P_sf"/>
</dbReference>
<evidence type="ECO:0000313" key="11">
    <source>
        <dbReference type="Proteomes" id="UP000663444"/>
    </source>
</evidence>
<dbReference type="CDD" id="cd00082">
    <property type="entry name" value="HisKA"/>
    <property type="match status" value="1"/>
</dbReference>
<dbReference type="Gene3D" id="6.10.340.10">
    <property type="match status" value="1"/>
</dbReference>
<dbReference type="InterPro" id="IPR003594">
    <property type="entry name" value="HATPase_dom"/>
</dbReference>
<dbReference type="GO" id="GO:0016020">
    <property type="term" value="C:membrane"/>
    <property type="evidence" value="ECO:0007669"/>
    <property type="project" value="UniProtKB-SubCell"/>
</dbReference>
<dbReference type="InterPro" id="IPR003660">
    <property type="entry name" value="HAMP_dom"/>
</dbReference>
<keyword evidence="7" id="KW-0472">Membrane</keyword>
<dbReference type="PROSITE" id="PS50885">
    <property type="entry name" value="HAMP"/>
    <property type="match status" value="1"/>
</dbReference>
<evidence type="ECO:0000256" key="2">
    <source>
        <dbReference type="ARBA" id="ARBA00004370"/>
    </source>
</evidence>
<dbReference type="RefSeq" id="WP_203385965.1">
    <property type="nucleotide sequence ID" value="NZ_CP064781.1"/>
</dbReference>
<comment type="catalytic activity">
    <reaction evidence="1">
        <text>ATP + protein L-histidine = ADP + protein N-phospho-L-histidine.</text>
        <dbReference type="EC" id="2.7.13.3"/>
    </reaction>
</comment>
<dbReference type="AlphaFoldDB" id="A0A974PWD5"/>
<dbReference type="SMART" id="SM00387">
    <property type="entry name" value="HATPase_c"/>
    <property type="match status" value="1"/>
</dbReference>
<dbReference type="InterPro" id="IPR005467">
    <property type="entry name" value="His_kinase_dom"/>
</dbReference>
<dbReference type="SUPFAM" id="SSF47384">
    <property type="entry name" value="Homodimeric domain of signal transducing histidine kinase"/>
    <property type="match status" value="1"/>
</dbReference>
<dbReference type="PANTHER" id="PTHR43065:SF51">
    <property type="entry name" value="HISTIDINE KINASE"/>
    <property type="match status" value="1"/>
</dbReference>
<gene>
    <name evidence="10" type="ORF">IWH25_11625</name>
</gene>
<comment type="subcellular location">
    <subcellularLocation>
        <location evidence="2">Membrane</location>
    </subcellularLocation>
</comment>
<dbReference type="SMART" id="SM00304">
    <property type="entry name" value="HAMP"/>
    <property type="match status" value="1"/>
</dbReference>
<evidence type="ECO:0000256" key="7">
    <source>
        <dbReference type="SAM" id="Phobius"/>
    </source>
</evidence>
<accession>A0A974PWD5</accession>
<feature type="transmembrane region" description="Helical" evidence="7">
    <location>
        <begin position="184"/>
        <end position="203"/>
    </location>
</feature>
<evidence type="ECO:0000256" key="5">
    <source>
        <dbReference type="ARBA" id="ARBA00022679"/>
    </source>
</evidence>
<protein>
    <recommendedName>
        <fullName evidence="3">histidine kinase</fullName>
        <ecNumber evidence="3">2.7.13.3</ecNumber>
    </recommendedName>
</protein>
<dbReference type="PANTHER" id="PTHR43065">
    <property type="entry name" value="SENSOR HISTIDINE KINASE"/>
    <property type="match status" value="1"/>
</dbReference>
<dbReference type="PROSITE" id="PS50109">
    <property type="entry name" value="HIS_KIN"/>
    <property type="match status" value="1"/>
</dbReference>
<feature type="transmembrane region" description="Helical" evidence="7">
    <location>
        <begin position="26"/>
        <end position="45"/>
    </location>
</feature>
<dbReference type="Gene3D" id="1.10.287.130">
    <property type="match status" value="1"/>
</dbReference>
<dbReference type="Pfam" id="PF02518">
    <property type="entry name" value="HATPase_c"/>
    <property type="match status" value="1"/>
</dbReference>
<keyword evidence="7" id="KW-0812">Transmembrane</keyword>
<dbReference type="Gene3D" id="3.30.565.10">
    <property type="entry name" value="Histidine kinase-like ATPase, C-terminal domain"/>
    <property type="match status" value="1"/>
</dbReference>
<name>A0A974PWD5_9RHOO</name>
<dbReference type="Proteomes" id="UP000663444">
    <property type="component" value="Chromosome"/>
</dbReference>
<dbReference type="GO" id="GO:0000155">
    <property type="term" value="F:phosphorelay sensor kinase activity"/>
    <property type="evidence" value="ECO:0007669"/>
    <property type="project" value="InterPro"/>
</dbReference>